<feature type="region of interest" description="Disordered" evidence="1">
    <location>
        <begin position="25"/>
        <end position="48"/>
    </location>
</feature>
<dbReference type="PROSITE" id="PS51257">
    <property type="entry name" value="PROKAR_LIPOPROTEIN"/>
    <property type="match status" value="1"/>
</dbReference>
<evidence type="ECO:0000313" key="3">
    <source>
        <dbReference type="EMBL" id="MFD1201209.1"/>
    </source>
</evidence>
<name>A0ABW3TLU5_9MICO</name>
<protein>
    <recommendedName>
        <fullName evidence="5">DUF3558 domain-containing protein</fullName>
    </recommendedName>
</protein>
<proteinExistence type="predicted"/>
<evidence type="ECO:0000256" key="2">
    <source>
        <dbReference type="SAM" id="SignalP"/>
    </source>
</evidence>
<dbReference type="EMBL" id="JBHTLY010000002">
    <property type="protein sequence ID" value="MFD1201209.1"/>
    <property type="molecule type" value="Genomic_DNA"/>
</dbReference>
<feature type="signal peptide" evidence="2">
    <location>
        <begin position="1"/>
        <end position="28"/>
    </location>
</feature>
<evidence type="ECO:0000256" key="1">
    <source>
        <dbReference type="SAM" id="MobiDB-lite"/>
    </source>
</evidence>
<comment type="caution">
    <text evidence="3">The sequence shown here is derived from an EMBL/GenBank/DDBJ whole genome shotgun (WGS) entry which is preliminary data.</text>
</comment>
<organism evidence="3 4">
    <name type="scientific">Leucobacter albus</name>
    <dbReference type="NCBI Taxonomy" id="272210"/>
    <lineage>
        <taxon>Bacteria</taxon>
        <taxon>Bacillati</taxon>
        <taxon>Actinomycetota</taxon>
        <taxon>Actinomycetes</taxon>
        <taxon>Micrococcales</taxon>
        <taxon>Microbacteriaceae</taxon>
        <taxon>Leucobacter</taxon>
    </lineage>
</organism>
<keyword evidence="2" id="KW-0732">Signal</keyword>
<feature type="chain" id="PRO_5046518925" description="DUF3558 domain-containing protein" evidence="2">
    <location>
        <begin position="29"/>
        <end position="198"/>
    </location>
</feature>
<gene>
    <name evidence="3" type="ORF">ACFQ3U_04810</name>
</gene>
<keyword evidence="4" id="KW-1185">Reference proteome</keyword>
<accession>A0ABW3TLU5</accession>
<reference evidence="4" key="1">
    <citation type="journal article" date="2019" name="Int. J. Syst. Evol. Microbiol.">
        <title>The Global Catalogue of Microorganisms (GCM) 10K type strain sequencing project: providing services to taxonomists for standard genome sequencing and annotation.</title>
        <authorList>
            <consortium name="The Broad Institute Genomics Platform"/>
            <consortium name="The Broad Institute Genome Sequencing Center for Infectious Disease"/>
            <person name="Wu L."/>
            <person name="Ma J."/>
        </authorList>
    </citation>
    <scope>NUCLEOTIDE SEQUENCE [LARGE SCALE GENOMIC DNA]</scope>
    <source>
        <strain evidence="4">CCUG 50213</strain>
    </source>
</reference>
<evidence type="ECO:0008006" key="5">
    <source>
        <dbReference type="Google" id="ProtNLM"/>
    </source>
</evidence>
<sequence length="198" mass="19712">MRALAKITGALAAVAALTALVGCSAPPAAEPSVPPEAGAPSATAPEKPAETMFSLDSISSCAQVEQAVAAYIEGLVPDEGNVVDEWGVTCQWESPEEGTDLADIRSVSVLLEPVEADAEAPDPSMVAEADGGSVIESDWVAGHGGVAFSLTLGTAVAGSTATTVWVPGVEAQVGGAQWGDYPALDGPAAVAVVQSLLS</sequence>
<dbReference type="RefSeq" id="WP_343957207.1">
    <property type="nucleotide sequence ID" value="NZ_BAAAKZ010000001.1"/>
</dbReference>
<evidence type="ECO:0000313" key="4">
    <source>
        <dbReference type="Proteomes" id="UP001597181"/>
    </source>
</evidence>
<dbReference type="Proteomes" id="UP001597181">
    <property type="component" value="Unassembled WGS sequence"/>
</dbReference>